<dbReference type="Proteomes" id="UP000326289">
    <property type="component" value="Unassembled WGS sequence"/>
</dbReference>
<evidence type="ECO:0000313" key="3">
    <source>
        <dbReference type="Proteomes" id="UP000326289"/>
    </source>
</evidence>
<sequence length="115" mass="13273">MDLQEYRTSKANALRTAFETYDKIHRTRTQWLVNSSQQVCDLFQQPEWANPFKRVKTESCFEEVNNHSFKVWHFNSAAMVDDTIEYRESMNSATNKTKSVNSNNGVSVANGTNTV</sequence>
<accession>A0A5N6JC14</accession>
<keyword evidence="3" id="KW-1185">Reference proteome</keyword>
<reference evidence="2 3" key="1">
    <citation type="submission" date="2019-04" db="EMBL/GenBank/DDBJ databases">
        <title>Fungal friends and foes A comparative genomics study of 23 Aspergillus species from section Flavi.</title>
        <authorList>
            <consortium name="DOE Joint Genome Institute"/>
            <person name="Kjaerbolling I."/>
            <person name="Vesth T.C."/>
            <person name="Frisvad J.C."/>
            <person name="Nybo J.L."/>
            <person name="Theobald S."/>
            <person name="Kildgaard S."/>
            <person name="Petersen T.I."/>
            <person name="Kuo A."/>
            <person name="Sato A."/>
            <person name="Lyhne E.K."/>
            <person name="Kogle M.E."/>
            <person name="Wiebenga A."/>
            <person name="Kun R.S."/>
            <person name="Lubbers R.J."/>
            <person name="Makela M.R."/>
            <person name="Barry K."/>
            <person name="Chovatia M."/>
            <person name="Clum A."/>
            <person name="Daum C."/>
            <person name="Haridas S."/>
            <person name="He G."/>
            <person name="LaButti K."/>
            <person name="Lipzen A."/>
            <person name="Mondo S."/>
            <person name="Pangilinan J."/>
            <person name="Riley R."/>
            <person name="Salamov A."/>
            <person name="Simmons B.A."/>
            <person name="Magnuson J.K."/>
            <person name="Henrissat B."/>
            <person name="Mortensen U.H."/>
            <person name="Larsen T.O."/>
            <person name="De vries R.P."/>
            <person name="Grigoriev I.V."/>
            <person name="Machida M."/>
            <person name="Baker S.E."/>
            <person name="Andersen M.R."/>
        </authorList>
    </citation>
    <scope>NUCLEOTIDE SEQUENCE [LARGE SCALE GENOMIC DNA]</scope>
    <source>
        <strain evidence="2 3">CBS 117635</strain>
    </source>
</reference>
<dbReference type="EMBL" id="ML732782">
    <property type="protein sequence ID" value="KAB8275323.1"/>
    <property type="molecule type" value="Genomic_DNA"/>
</dbReference>
<dbReference type="AlphaFoldDB" id="A0A5N6JC14"/>
<evidence type="ECO:0000313" key="2">
    <source>
        <dbReference type="EMBL" id="KAB8275323.1"/>
    </source>
</evidence>
<name>A0A5N6JC14_9EURO</name>
<feature type="region of interest" description="Disordered" evidence="1">
    <location>
        <begin position="95"/>
        <end position="115"/>
    </location>
</feature>
<protein>
    <submittedName>
        <fullName evidence="2">Uncharacterized protein</fullName>
    </submittedName>
</protein>
<evidence type="ECO:0000256" key="1">
    <source>
        <dbReference type="SAM" id="MobiDB-lite"/>
    </source>
</evidence>
<proteinExistence type="predicted"/>
<organism evidence="2 3">
    <name type="scientific">Aspergillus minisclerotigenes</name>
    <dbReference type="NCBI Taxonomy" id="656917"/>
    <lineage>
        <taxon>Eukaryota</taxon>
        <taxon>Fungi</taxon>
        <taxon>Dikarya</taxon>
        <taxon>Ascomycota</taxon>
        <taxon>Pezizomycotina</taxon>
        <taxon>Eurotiomycetes</taxon>
        <taxon>Eurotiomycetidae</taxon>
        <taxon>Eurotiales</taxon>
        <taxon>Aspergillaceae</taxon>
        <taxon>Aspergillus</taxon>
        <taxon>Aspergillus subgen. Circumdati</taxon>
    </lineage>
</organism>
<gene>
    <name evidence="2" type="ORF">BDV30DRAFT_236691</name>
</gene>